<comment type="caution">
    <text evidence="1">The sequence shown here is derived from an EMBL/GenBank/DDBJ whole genome shotgun (WGS) entry which is preliminary data.</text>
</comment>
<dbReference type="Proteomes" id="UP000054632">
    <property type="component" value="Unassembled WGS sequence"/>
</dbReference>
<evidence type="ECO:0000313" key="2">
    <source>
        <dbReference type="Proteomes" id="UP000054632"/>
    </source>
</evidence>
<sequence length="132" mass="14696">MVIFTNSIAQQQNVNKRTGRSALLSALYDNKAKAAPNCEMWRFITLDKNVPNQCAWRASRLIQVLSVHNSDLLKLAISMSKPVRHEFSESEITRPMMRSAYASCSTFVQLANGLNAGRKSGDLPVPTSLELK</sequence>
<proteinExistence type="predicted"/>
<accession>A0A0V1DYK2</accession>
<dbReference type="AlphaFoldDB" id="A0A0V1DYK2"/>
<reference evidence="1 2" key="1">
    <citation type="submission" date="2015-01" db="EMBL/GenBank/DDBJ databases">
        <title>Evolution of Trichinella species and genotypes.</title>
        <authorList>
            <person name="Korhonen P.K."/>
            <person name="Edoardo P."/>
            <person name="Giuseppe L.R."/>
            <person name="Gasser R.B."/>
        </authorList>
    </citation>
    <scope>NUCLEOTIDE SEQUENCE [LARGE SCALE GENOMIC DNA]</scope>
    <source>
        <strain evidence="1">ISS13</strain>
    </source>
</reference>
<organism evidence="1 2">
    <name type="scientific">Trichinella pseudospiralis</name>
    <name type="common">Parasitic roundworm</name>
    <dbReference type="NCBI Taxonomy" id="6337"/>
    <lineage>
        <taxon>Eukaryota</taxon>
        <taxon>Metazoa</taxon>
        <taxon>Ecdysozoa</taxon>
        <taxon>Nematoda</taxon>
        <taxon>Enoplea</taxon>
        <taxon>Dorylaimia</taxon>
        <taxon>Trichinellida</taxon>
        <taxon>Trichinellidae</taxon>
        <taxon>Trichinella</taxon>
    </lineage>
</organism>
<protein>
    <submittedName>
        <fullName evidence="1">Uncharacterized protein</fullName>
    </submittedName>
</protein>
<gene>
    <name evidence="1" type="ORF">T4A_627</name>
</gene>
<evidence type="ECO:0000313" key="1">
    <source>
        <dbReference type="EMBL" id="KRY66637.1"/>
    </source>
</evidence>
<name>A0A0V1DYK2_TRIPS</name>
<dbReference type="EMBL" id="JYDR01000162">
    <property type="protein sequence ID" value="KRY66637.1"/>
    <property type="molecule type" value="Genomic_DNA"/>
</dbReference>